<evidence type="ECO:0000313" key="1">
    <source>
        <dbReference type="EMBL" id="GBP73251.1"/>
    </source>
</evidence>
<evidence type="ECO:0000313" key="2">
    <source>
        <dbReference type="Proteomes" id="UP000299102"/>
    </source>
</evidence>
<protein>
    <submittedName>
        <fullName evidence="1">Uncharacterized protein</fullName>
    </submittedName>
</protein>
<name>A0A4C1YAA3_EUMVA</name>
<dbReference type="EMBL" id="BGZK01001167">
    <property type="protein sequence ID" value="GBP73251.1"/>
    <property type="molecule type" value="Genomic_DNA"/>
</dbReference>
<reference evidence="1 2" key="1">
    <citation type="journal article" date="2019" name="Commun. Biol.">
        <title>The bagworm genome reveals a unique fibroin gene that provides high tensile strength.</title>
        <authorList>
            <person name="Kono N."/>
            <person name="Nakamura H."/>
            <person name="Ohtoshi R."/>
            <person name="Tomita M."/>
            <person name="Numata K."/>
            <person name="Arakawa K."/>
        </authorList>
    </citation>
    <scope>NUCLEOTIDE SEQUENCE [LARGE SCALE GENOMIC DNA]</scope>
</reference>
<comment type="caution">
    <text evidence="1">The sequence shown here is derived from an EMBL/GenBank/DDBJ whole genome shotgun (WGS) entry which is preliminary data.</text>
</comment>
<dbReference type="AlphaFoldDB" id="A0A4C1YAA3"/>
<keyword evidence="2" id="KW-1185">Reference proteome</keyword>
<proteinExistence type="predicted"/>
<sequence>MWATPITPRAGSAGAVGARTRSSVCIAPSLRHTELRPIHFRSMTSVVKPPTPAQSGLVAEQVIYLT</sequence>
<accession>A0A4C1YAA3</accession>
<dbReference type="Proteomes" id="UP000299102">
    <property type="component" value="Unassembled WGS sequence"/>
</dbReference>
<gene>
    <name evidence="1" type="ORF">EVAR_55017_1</name>
</gene>
<organism evidence="1 2">
    <name type="scientific">Eumeta variegata</name>
    <name type="common">Bagworm moth</name>
    <name type="synonym">Eumeta japonica</name>
    <dbReference type="NCBI Taxonomy" id="151549"/>
    <lineage>
        <taxon>Eukaryota</taxon>
        <taxon>Metazoa</taxon>
        <taxon>Ecdysozoa</taxon>
        <taxon>Arthropoda</taxon>
        <taxon>Hexapoda</taxon>
        <taxon>Insecta</taxon>
        <taxon>Pterygota</taxon>
        <taxon>Neoptera</taxon>
        <taxon>Endopterygota</taxon>
        <taxon>Lepidoptera</taxon>
        <taxon>Glossata</taxon>
        <taxon>Ditrysia</taxon>
        <taxon>Tineoidea</taxon>
        <taxon>Psychidae</taxon>
        <taxon>Oiketicinae</taxon>
        <taxon>Eumeta</taxon>
    </lineage>
</organism>